<comment type="similarity">
    <text evidence="1">Belongs to the peptidase M28 family. M28B subfamily.</text>
</comment>
<dbReference type="GO" id="GO:0004180">
    <property type="term" value="F:carboxypeptidase activity"/>
    <property type="evidence" value="ECO:0007669"/>
    <property type="project" value="TreeGrafter"/>
</dbReference>
<evidence type="ECO:0000259" key="5">
    <source>
        <dbReference type="Pfam" id="PF04389"/>
    </source>
</evidence>
<dbReference type="Gene3D" id="3.50.30.30">
    <property type="match status" value="1"/>
</dbReference>
<sequence length="915" mass="100538">MANVEKSPDVKQSEAAASLLPLPSVAPAPARKSTGKRIAITLLALAALWTILPTLAPSTDTALPYDPYLQGVSDKGFRMALGPKSHNYKEHKHKDHKHKDHKHKDHKHKGHHGHKDEPHHPGHHKHDRHRPPGTPIPPHKAEEIFLGVPTNQSAHDVLQKYTSVPHYAGNGFDKVTALALKNDWEYALGLHPSGADDHIYDAGTQHSQERVRGKPKLGVWIDTYYPVLNTPVHASVTLLTPEPFKAKLQEDIVDGDPDSHFRDALPVFHGLSVSGDVTAQYVYAGYGLKSDFDALEANGIDVSGKLAVVRYGGNFRGLKVKAAEEAGAVGVIIYSDPADDGDITEENGYKPYPEGPARQPSSVQRGSVQYLSKYPGDPSTPGYPAYKNATRVEGGNQPSIPSLPLSYEDAIPILKALQGQGRKAEEISDRWVGGLGYKGVDYWTGPSEVSLHLVNEVNTAVTPVWNVGAVIPGHIEDEVIIVGNHRDAWVLGAGDPNSGTAAQMEAIRGIGKLVKSGWKPMRTIIFASWDAEEYGLIGSTEWAEDFGDWLKENTVAYLNLDSAVAGSIYHASASPSLAWLLRQAAQDVKAASPSASIASEAMEEEGLSVNEWSYTANQTLTMAEKETRVRPLGSGSDYTAFLQRYGIASSDFGYARGGKDAVYHYHSIYDSFTWQEKYSDPGFHKHVEIAKILGLTTLRLADSLVLPLNTTTYTHELKDYLVKIEDLLDELNFTGQVNLESLRQSISTAISASEELDAKVERTLSRLRKLLPKRPHRSLMGKLTRHLAFLEHGCHGAARNMEVWSEDSEQFPSVRPLHFPPVKNHKAIEKLLKEIRVINKKKQGFEGGFISEDGIKDREWYKHKGVAPGLWLGYGATTFPALTEALTITKSPALAQKEANELGELIEKIAERLRA</sequence>
<dbReference type="SUPFAM" id="SSF47672">
    <property type="entry name" value="Transferrin receptor-like dimerisation domain"/>
    <property type="match status" value="1"/>
</dbReference>
<evidence type="ECO:0000256" key="1">
    <source>
        <dbReference type="ARBA" id="ARBA00005634"/>
    </source>
</evidence>
<dbReference type="SUPFAM" id="SSF52025">
    <property type="entry name" value="PA domain"/>
    <property type="match status" value="1"/>
</dbReference>
<dbReference type="AlphaFoldDB" id="A0AAD9FKP0"/>
<dbReference type="PANTHER" id="PTHR10404">
    <property type="entry name" value="N-ACETYLATED-ALPHA-LINKED ACIDIC DIPEPTIDASE"/>
    <property type="match status" value="1"/>
</dbReference>
<organism evidence="6 7">
    <name type="scientific">Papiliotrema laurentii</name>
    <name type="common">Cryptococcus laurentii</name>
    <dbReference type="NCBI Taxonomy" id="5418"/>
    <lineage>
        <taxon>Eukaryota</taxon>
        <taxon>Fungi</taxon>
        <taxon>Dikarya</taxon>
        <taxon>Basidiomycota</taxon>
        <taxon>Agaricomycotina</taxon>
        <taxon>Tremellomycetes</taxon>
        <taxon>Tremellales</taxon>
        <taxon>Rhynchogastremaceae</taxon>
        <taxon>Papiliotrema</taxon>
    </lineage>
</organism>
<accession>A0AAD9FKP0</accession>
<evidence type="ECO:0000259" key="4">
    <source>
        <dbReference type="Pfam" id="PF04253"/>
    </source>
</evidence>
<dbReference type="Pfam" id="PF02225">
    <property type="entry name" value="PA"/>
    <property type="match status" value="1"/>
</dbReference>
<dbReference type="SUPFAM" id="SSF53187">
    <property type="entry name" value="Zn-dependent exopeptidases"/>
    <property type="match status" value="1"/>
</dbReference>
<dbReference type="CDD" id="cd08022">
    <property type="entry name" value="M28_PSMA_like"/>
    <property type="match status" value="1"/>
</dbReference>
<comment type="caution">
    <text evidence="6">The sequence shown here is derived from an EMBL/GenBank/DDBJ whole genome shotgun (WGS) entry which is preliminary data.</text>
</comment>
<proteinExistence type="inferred from homology"/>
<name>A0AAD9FKP0_PAPLA</name>
<feature type="compositionally biased region" description="Basic residues" evidence="2">
    <location>
        <begin position="121"/>
        <end position="131"/>
    </location>
</feature>
<evidence type="ECO:0000256" key="2">
    <source>
        <dbReference type="SAM" id="MobiDB-lite"/>
    </source>
</evidence>
<dbReference type="PANTHER" id="PTHR10404:SF46">
    <property type="entry name" value="VACUOLAR PROTEIN SORTING-ASSOCIATED PROTEIN 70"/>
    <property type="match status" value="1"/>
</dbReference>
<dbReference type="InterPro" id="IPR036757">
    <property type="entry name" value="TFR-like_dimer_dom_sf"/>
</dbReference>
<dbReference type="EMBL" id="JAODAN010000007">
    <property type="protein sequence ID" value="KAK1922840.1"/>
    <property type="molecule type" value="Genomic_DNA"/>
</dbReference>
<dbReference type="Pfam" id="PF04253">
    <property type="entry name" value="TFR_dimer"/>
    <property type="match status" value="1"/>
</dbReference>
<dbReference type="FunFam" id="3.40.630.10:FF:000101">
    <property type="entry name" value="N-acetylated alpha-linked acidic dipeptidase like 1"/>
    <property type="match status" value="1"/>
</dbReference>
<feature type="region of interest" description="Disordered" evidence="2">
    <location>
        <begin position="85"/>
        <end position="138"/>
    </location>
</feature>
<dbReference type="Proteomes" id="UP001182556">
    <property type="component" value="Unassembled WGS sequence"/>
</dbReference>
<dbReference type="Pfam" id="PF04389">
    <property type="entry name" value="Peptidase_M28"/>
    <property type="match status" value="1"/>
</dbReference>
<feature type="domain" description="PA" evidence="3">
    <location>
        <begin position="277"/>
        <end position="355"/>
    </location>
</feature>
<feature type="region of interest" description="Disordered" evidence="2">
    <location>
        <begin position="340"/>
        <end position="367"/>
    </location>
</feature>
<dbReference type="InterPro" id="IPR039373">
    <property type="entry name" value="Peptidase_M28B"/>
</dbReference>
<evidence type="ECO:0000259" key="3">
    <source>
        <dbReference type="Pfam" id="PF02225"/>
    </source>
</evidence>
<evidence type="ECO:0008006" key="8">
    <source>
        <dbReference type="Google" id="ProtNLM"/>
    </source>
</evidence>
<feature type="domain" description="Transferrin receptor-like dimerisation" evidence="4">
    <location>
        <begin position="797"/>
        <end position="913"/>
    </location>
</feature>
<reference evidence="6" key="1">
    <citation type="submission" date="2023-02" db="EMBL/GenBank/DDBJ databases">
        <title>Identification and recombinant expression of a fungal hydrolase from Papiliotrema laurentii that hydrolyzes apple cutin and clears colloidal polyester polyurethane.</title>
        <authorList>
            <consortium name="DOE Joint Genome Institute"/>
            <person name="Roman V.A."/>
            <person name="Bojanowski C."/>
            <person name="Crable B.R."/>
            <person name="Wagner D.N."/>
            <person name="Hung C.S."/>
            <person name="Nadeau L.J."/>
            <person name="Schratz L."/>
            <person name="Haridas S."/>
            <person name="Pangilinan J."/>
            <person name="Lipzen A."/>
            <person name="Na H."/>
            <person name="Yan M."/>
            <person name="Ng V."/>
            <person name="Grigoriev I.V."/>
            <person name="Spatafora J.W."/>
            <person name="Barlow D."/>
            <person name="Biffinger J."/>
            <person name="Kelley-Loughnane N."/>
            <person name="Varaljay V.A."/>
            <person name="Crookes-Goodson W.J."/>
        </authorList>
    </citation>
    <scope>NUCLEOTIDE SEQUENCE</scope>
    <source>
        <strain evidence="6">5307AH</strain>
    </source>
</reference>
<keyword evidence="7" id="KW-1185">Reference proteome</keyword>
<dbReference type="Gene3D" id="1.20.930.40">
    <property type="entry name" value="Transferrin receptor-like, dimerisation domain"/>
    <property type="match status" value="1"/>
</dbReference>
<gene>
    <name evidence="6" type="ORF">DB88DRAFT_492893</name>
</gene>
<dbReference type="CDD" id="cd02121">
    <property type="entry name" value="PA_GCPII_like"/>
    <property type="match status" value="1"/>
</dbReference>
<dbReference type="InterPro" id="IPR003137">
    <property type="entry name" value="PA_domain"/>
</dbReference>
<dbReference type="FunFam" id="3.50.30.30:FF:000008">
    <property type="entry name" value="Glutamate carboxypeptidase 2"/>
    <property type="match status" value="1"/>
</dbReference>
<dbReference type="InterPro" id="IPR007484">
    <property type="entry name" value="Peptidase_M28"/>
</dbReference>
<feature type="compositionally biased region" description="Basic residues" evidence="2">
    <location>
        <begin position="89"/>
        <end position="113"/>
    </location>
</feature>
<feature type="domain" description="Peptidase M28" evidence="5">
    <location>
        <begin position="466"/>
        <end position="672"/>
    </location>
</feature>
<protein>
    <recommendedName>
        <fullName evidence="8">Zn-dependent exopeptidase</fullName>
    </recommendedName>
</protein>
<dbReference type="InterPro" id="IPR007365">
    <property type="entry name" value="TFR-like_dimer_dom"/>
</dbReference>
<evidence type="ECO:0000313" key="7">
    <source>
        <dbReference type="Proteomes" id="UP001182556"/>
    </source>
</evidence>
<dbReference type="Gene3D" id="3.40.630.10">
    <property type="entry name" value="Zn peptidases"/>
    <property type="match status" value="1"/>
</dbReference>
<evidence type="ECO:0000313" key="6">
    <source>
        <dbReference type="EMBL" id="KAK1922840.1"/>
    </source>
</evidence>
<dbReference type="InterPro" id="IPR046450">
    <property type="entry name" value="PA_dom_sf"/>
</dbReference>